<dbReference type="AlphaFoldDB" id="A0A7W9J886"/>
<dbReference type="EMBL" id="JACHMY010000001">
    <property type="protein sequence ID" value="MBB5836965.1"/>
    <property type="molecule type" value="Genomic_DNA"/>
</dbReference>
<feature type="transmembrane region" description="Helical" evidence="1">
    <location>
        <begin position="463"/>
        <end position="483"/>
    </location>
</feature>
<keyword evidence="1" id="KW-1133">Transmembrane helix</keyword>
<feature type="transmembrane region" description="Helical" evidence="1">
    <location>
        <begin position="160"/>
        <end position="183"/>
    </location>
</feature>
<accession>A0A7W9J886</accession>
<keyword evidence="1" id="KW-0472">Membrane</keyword>
<evidence type="ECO:0000313" key="3">
    <source>
        <dbReference type="Proteomes" id="UP000549971"/>
    </source>
</evidence>
<evidence type="ECO:0000313" key="2">
    <source>
        <dbReference type="EMBL" id="MBB5836965.1"/>
    </source>
</evidence>
<gene>
    <name evidence="2" type="ORF">HDA39_003699</name>
</gene>
<feature type="transmembrane region" description="Helical" evidence="1">
    <location>
        <begin position="20"/>
        <end position="41"/>
    </location>
</feature>
<feature type="transmembrane region" description="Helical" evidence="1">
    <location>
        <begin position="121"/>
        <end position="154"/>
    </location>
</feature>
<feature type="transmembrane region" description="Helical" evidence="1">
    <location>
        <begin position="344"/>
        <end position="366"/>
    </location>
</feature>
<feature type="transmembrane region" description="Helical" evidence="1">
    <location>
        <begin position="431"/>
        <end position="456"/>
    </location>
</feature>
<feature type="transmembrane region" description="Helical" evidence="1">
    <location>
        <begin position="81"/>
        <end position="100"/>
    </location>
</feature>
<keyword evidence="3" id="KW-1185">Reference proteome</keyword>
<sequence length="532" mass="55424">MRDFVGTSTLVRLALRRDRVLIPLWVVVFMATAAGSAKASIDVFPDVQSRVEAANTTNASPALLSLYGRIFDPTSLGEVSLFKLTNFGALLVGLLAAILVNRHTRGEEETGRLELLSAGVLGRYAALTASLIVASGTVILLGLFSALGLIGAGLPATGSFAFGLTWAAAGLAFAGVSALVVQLTENARTATGMTAVVLGVAYVLRAIGDSSASGSSEWVSWLSPIGWTQQIRPFAGDRFVVALLPIALLAVLVVAAFALLRRRDIGAGLVRPRPGPPVAARSLRSPLALAWRLQRGALYGWSAAFLLLGLIVGNIASNVDGFVTSDSAKELVQKLGGVEGITDAFLATETGLLGLLASAFGIQAALRLRSEETALRAEPLLATGVTRTRWLSSHVLIALLGTTLLALLGGLGSGISSGASLGNMGHQIPRLLAAAAVQLPATWLVTALVILLFGALPRAVTAAWFLYGLFLLVGEFGSVFNLPESVMNLSPYAHTPRLPGGDFSATPLIWLLAITAALTAAGYTTFRRRDIG</sequence>
<feature type="transmembrane region" description="Helical" evidence="1">
    <location>
        <begin position="298"/>
        <end position="316"/>
    </location>
</feature>
<keyword evidence="1" id="KW-0812">Transmembrane</keyword>
<proteinExistence type="predicted"/>
<evidence type="ECO:0000256" key="1">
    <source>
        <dbReference type="SAM" id="Phobius"/>
    </source>
</evidence>
<reference evidence="2 3" key="1">
    <citation type="submission" date="2020-08" db="EMBL/GenBank/DDBJ databases">
        <title>Sequencing the genomes of 1000 actinobacteria strains.</title>
        <authorList>
            <person name="Klenk H.-P."/>
        </authorList>
    </citation>
    <scope>NUCLEOTIDE SEQUENCE [LARGE SCALE GENOMIC DNA]</scope>
    <source>
        <strain evidence="2 3">DSM 28967</strain>
    </source>
</reference>
<dbReference type="Proteomes" id="UP000549971">
    <property type="component" value="Unassembled WGS sequence"/>
</dbReference>
<comment type="caution">
    <text evidence="2">The sequence shown here is derived from an EMBL/GenBank/DDBJ whole genome shotgun (WGS) entry which is preliminary data.</text>
</comment>
<dbReference type="RefSeq" id="WP_184796593.1">
    <property type="nucleotide sequence ID" value="NZ_JACHMY010000001.1"/>
</dbReference>
<feature type="transmembrane region" description="Helical" evidence="1">
    <location>
        <begin position="190"/>
        <end position="208"/>
    </location>
</feature>
<protein>
    <submittedName>
        <fullName evidence="2">ABC-2 type transport system permease protein</fullName>
    </submittedName>
</protein>
<feature type="transmembrane region" description="Helical" evidence="1">
    <location>
        <begin position="395"/>
        <end position="419"/>
    </location>
</feature>
<organism evidence="2 3">
    <name type="scientific">Kribbella italica</name>
    <dbReference type="NCBI Taxonomy" id="1540520"/>
    <lineage>
        <taxon>Bacteria</taxon>
        <taxon>Bacillati</taxon>
        <taxon>Actinomycetota</taxon>
        <taxon>Actinomycetes</taxon>
        <taxon>Propionibacteriales</taxon>
        <taxon>Kribbellaceae</taxon>
        <taxon>Kribbella</taxon>
    </lineage>
</organism>
<feature type="transmembrane region" description="Helical" evidence="1">
    <location>
        <begin position="503"/>
        <end position="526"/>
    </location>
</feature>
<name>A0A7W9J886_9ACTN</name>
<feature type="transmembrane region" description="Helical" evidence="1">
    <location>
        <begin position="239"/>
        <end position="260"/>
    </location>
</feature>